<accession>A0A977L2J3</accession>
<organism evidence="1">
    <name type="scientific">Woronichinia naegeliana WA131</name>
    <dbReference type="NCBI Taxonomy" id="2824559"/>
    <lineage>
        <taxon>Bacteria</taxon>
        <taxon>Bacillati</taxon>
        <taxon>Cyanobacteriota</taxon>
        <taxon>Cyanophyceae</taxon>
        <taxon>Synechococcales</taxon>
        <taxon>Coelosphaeriaceae</taxon>
        <taxon>Woronichinia</taxon>
    </lineage>
</organism>
<sequence>MSYIPFRDFWLQGRVQISAKIGPFEQNFPPTPLRILPISVTPGYDWVKGIEPYRSTEEYLELVDQLTNKIDQKALETPDLKALAPASSQGKSIDEILKELQAQSKEMIQTNPFQVANKTGALERIKNKMRKRVFGTTKASATQAFQEFWTREYLLKNGSTQELTFFNEQIRPLIETNYFRAIAENGQPIDNFPLLDFPFFLIFLSDFLVRTKLISSQQKGVSWFDAMLWRWYDAFLLIPVFRWLRIIPLLIHLDQARLISLKKIKNQAVQGFVAIIAEEMIEIAVIRLVDQAESVIRQGKLRDLLNYQGKQSYIDINNQNEIVEITRIVSQVIIERVLPKIEPEVEKFVIYNLEQILNQSVAYQQLQTVPGVKAIQIQLTEQLVSQTYQKIQEILAMLLQQDPTFDELLEKLVVSLMKVTNQEIRSQNHLEKIEYLLIDLLEEIKINYLKQLSQADIDHILEQSRILRQGIVSR</sequence>
<gene>
    <name evidence="1" type="ORF">KA717_18035</name>
</gene>
<protein>
    <submittedName>
        <fullName evidence="1">Uncharacterized protein</fullName>
    </submittedName>
</protein>
<dbReference type="AlphaFoldDB" id="A0A977L2J3"/>
<dbReference type="EMBL" id="CP073041">
    <property type="protein sequence ID" value="UXE64222.1"/>
    <property type="molecule type" value="Genomic_DNA"/>
</dbReference>
<name>A0A977L2J3_9CYAN</name>
<proteinExistence type="predicted"/>
<dbReference type="Proteomes" id="UP001065613">
    <property type="component" value="Chromosome"/>
</dbReference>
<reference evidence="1" key="1">
    <citation type="submission" date="2021-04" db="EMBL/GenBank/DDBJ databases">
        <title>Genome sequence of Woronichinia naegeliana from Washington state freshwater lake bloom.</title>
        <authorList>
            <person name="Dreher T.W."/>
        </authorList>
    </citation>
    <scope>NUCLEOTIDE SEQUENCE</scope>
    <source>
        <strain evidence="1">WA131</strain>
    </source>
</reference>
<evidence type="ECO:0000313" key="1">
    <source>
        <dbReference type="EMBL" id="UXE64222.1"/>
    </source>
</evidence>
<dbReference type="KEGG" id="wna:KA717_18035"/>